<feature type="domain" description="EGF-like" evidence="10">
    <location>
        <begin position="156"/>
        <end position="192"/>
    </location>
</feature>
<feature type="domain" description="EGF-like" evidence="10">
    <location>
        <begin position="232"/>
        <end position="269"/>
    </location>
</feature>
<feature type="disulfide bond" evidence="6">
    <location>
        <begin position="1094"/>
        <end position="1104"/>
    </location>
</feature>
<dbReference type="PANTHER" id="PTHR12916">
    <property type="entry name" value="CYTOCHROME C OXIDASE POLYPEPTIDE VIC-2"/>
    <property type="match status" value="1"/>
</dbReference>
<dbReference type="PANTHER" id="PTHR12916:SF4">
    <property type="entry name" value="UNINFLATABLE, ISOFORM C"/>
    <property type="match status" value="1"/>
</dbReference>
<feature type="disulfide bond" evidence="6">
    <location>
        <begin position="1078"/>
        <end position="1087"/>
    </location>
</feature>
<dbReference type="SMART" id="SM00181">
    <property type="entry name" value="EGF"/>
    <property type="match status" value="15"/>
</dbReference>
<name>A0AAD7RWS2_9TELE</name>
<feature type="disulfide bond" evidence="6">
    <location>
        <begin position="1155"/>
        <end position="1164"/>
    </location>
</feature>
<dbReference type="InterPro" id="IPR000152">
    <property type="entry name" value="EGF-type_Asp/Asn_hydroxyl_site"/>
</dbReference>
<dbReference type="InterPro" id="IPR001791">
    <property type="entry name" value="Laminin_G"/>
</dbReference>
<evidence type="ECO:0000256" key="2">
    <source>
        <dbReference type="ARBA" id="ARBA00022729"/>
    </source>
</evidence>
<dbReference type="InterPro" id="IPR001881">
    <property type="entry name" value="EGF-like_Ca-bd_dom"/>
</dbReference>
<feature type="domain" description="EGF-like" evidence="10">
    <location>
        <begin position="271"/>
        <end position="304"/>
    </location>
</feature>
<keyword evidence="5" id="KW-0325">Glycoprotein</keyword>
<feature type="domain" description="Laminin G" evidence="9">
    <location>
        <begin position="392"/>
        <end position="580"/>
    </location>
</feature>
<dbReference type="Proteomes" id="UP001221898">
    <property type="component" value="Unassembled WGS sequence"/>
</dbReference>
<feature type="domain" description="EGF-like" evidence="10">
    <location>
        <begin position="194"/>
        <end position="230"/>
    </location>
</feature>
<dbReference type="SUPFAM" id="SSF49899">
    <property type="entry name" value="Concanavalin A-like lectins/glucanases"/>
    <property type="match status" value="3"/>
</dbReference>
<feature type="domain" description="EGF-like" evidence="10">
    <location>
        <begin position="1052"/>
        <end position="1088"/>
    </location>
</feature>
<protein>
    <recommendedName>
        <fullName evidence="13">Protein crumbs homolog 1</fullName>
    </recommendedName>
</protein>
<dbReference type="PROSITE" id="PS00022">
    <property type="entry name" value="EGF_1"/>
    <property type="match status" value="12"/>
</dbReference>
<evidence type="ECO:0008006" key="13">
    <source>
        <dbReference type="Google" id="ProtNLM"/>
    </source>
</evidence>
<evidence type="ECO:0000256" key="6">
    <source>
        <dbReference type="PROSITE-ProRule" id="PRU00076"/>
    </source>
</evidence>
<feature type="disulfide bond" evidence="6">
    <location>
        <begin position="608"/>
        <end position="617"/>
    </location>
</feature>
<dbReference type="FunFam" id="2.10.25.10:FF:000004">
    <property type="entry name" value="Neurogenic locus notch 1"/>
    <property type="match status" value="1"/>
</dbReference>
<dbReference type="Pfam" id="PF00008">
    <property type="entry name" value="EGF"/>
    <property type="match status" value="7"/>
</dbReference>
<feature type="domain" description="EGF-like" evidence="10">
    <location>
        <begin position="306"/>
        <end position="348"/>
    </location>
</feature>
<proteinExistence type="predicted"/>
<dbReference type="PROSITE" id="PS00010">
    <property type="entry name" value="ASX_HYDROXYL"/>
    <property type="match status" value="6"/>
</dbReference>
<dbReference type="SMART" id="SM00282">
    <property type="entry name" value="LamG"/>
    <property type="match status" value="3"/>
</dbReference>
<keyword evidence="3" id="KW-0677">Repeat</keyword>
<dbReference type="GO" id="GO:0042063">
    <property type="term" value="P:gliogenesis"/>
    <property type="evidence" value="ECO:0007669"/>
    <property type="project" value="UniProtKB-ARBA"/>
</dbReference>
<evidence type="ECO:0000256" key="5">
    <source>
        <dbReference type="ARBA" id="ARBA00023180"/>
    </source>
</evidence>
<comment type="caution">
    <text evidence="11">The sequence shown here is derived from an EMBL/GenBank/DDBJ whole genome shotgun (WGS) entry which is preliminary data.</text>
</comment>
<keyword evidence="1 6" id="KW-0245">EGF-like domain</keyword>
<dbReference type="InterPro" id="IPR013320">
    <property type="entry name" value="ConA-like_dom_sf"/>
</dbReference>
<evidence type="ECO:0000256" key="8">
    <source>
        <dbReference type="SAM" id="Phobius"/>
    </source>
</evidence>
<feature type="disulfide bond" evidence="6">
    <location>
        <begin position="144"/>
        <end position="153"/>
    </location>
</feature>
<keyword evidence="8" id="KW-0472">Membrane</keyword>
<evidence type="ECO:0000256" key="4">
    <source>
        <dbReference type="ARBA" id="ARBA00023157"/>
    </source>
</evidence>
<dbReference type="PROSITE" id="PS50026">
    <property type="entry name" value="EGF_3"/>
    <property type="match status" value="15"/>
</dbReference>
<comment type="caution">
    <text evidence="6">Lacks conserved residue(s) required for the propagation of feature annotation.</text>
</comment>
<dbReference type="GO" id="GO:0050877">
    <property type="term" value="P:nervous system process"/>
    <property type="evidence" value="ECO:0007669"/>
    <property type="project" value="UniProtKB-ARBA"/>
</dbReference>
<feature type="disulfide bond" evidence="6">
    <location>
        <begin position="220"/>
        <end position="229"/>
    </location>
</feature>
<dbReference type="Gene3D" id="2.10.25.10">
    <property type="entry name" value="Laminin"/>
    <property type="match status" value="15"/>
</dbReference>
<dbReference type="GO" id="GO:0005886">
    <property type="term" value="C:plasma membrane"/>
    <property type="evidence" value="ECO:0007669"/>
    <property type="project" value="UniProtKB-ARBA"/>
</dbReference>
<dbReference type="PROSITE" id="PS50025">
    <property type="entry name" value="LAM_G_DOMAIN"/>
    <property type="match status" value="3"/>
</dbReference>
<dbReference type="Gene3D" id="2.60.120.200">
    <property type="match status" value="3"/>
</dbReference>
<feature type="domain" description="EGF-like" evidence="10">
    <location>
        <begin position="799"/>
        <end position="835"/>
    </location>
</feature>
<evidence type="ECO:0000313" key="11">
    <source>
        <dbReference type="EMBL" id="KAJ8390456.1"/>
    </source>
</evidence>
<keyword evidence="8" id="KW-0812">Transmembrane</keyword>
<dbReference type="GO" id="GO:0048812">
    <property type="term" value="P:neuron projection morphogenesis"/>
    <property type="evidence" value="ECO:0007669"/>
    <property type="project" value="UniProtKB-ARBA"/>
</dbReference>
<evidence type="ECO:0000313" key="12">
    <source>
        <dbReference type="Proteomes" id="UP001221898"/>
    </source>
</evidence>
<feature type="domain" description="Laminin G" evidence="9">
    <location>
        <begin position="621"/>
        <end position="797"/>
    </location>
</feature>
<dbReference type="FunFam" id="2.10.25.10:FF:000327">
    <property type="entry name" value="neurogenic locus notch homolog protein 4"/>
    <property type="match status" value="1"/>
</dbReference>
<keyword evidence="2" id="KW-0732">Signal</keyword>
<feature type="domain" description="Laminin G" evidence="9">
    <location>
        <begin position="864"/>
        <end position="1050"/>
    </location>
</feature>
<dbReference type="EMBL" id="JAINUG010000169">
    <property type="protein sequence ID" value="KAJ8390456.1"/>
    <property type="molecule type" value="Genomic_DNA"/>
</dbReference>
<dbReference type="GO" id="GO:0007219">
    <property type="term" value="P:Notch signaling pathway"/>
    <property type="evidence" value="ECO:0007669"/>
    <property type="project" value="TreeGrafter"/>
</dbReference>
<dbReference type="FunFam" id="2.10.25.10:FF:000039">
    <property type="entry name" value="Crumbs cell polarity complex component 1"/>
    <property type="match status" value="1"/>
</dbReference>
<dbReference type="InterPro" id="IPR018097">
    <property type="entry name" value="EGF_Ca-bd_CS"/>
</dbReference>
<dbReference type="FunFam" id="2.10.25.10:FF:000282">
    <property type="entry name" value="Crumbs cell polarity complex component 2"/>
    <property type="match status" value="1"/>
</dbReference>
<feature type="domain" description="EGF-like" evidence="10">
    <location>
        <begin position="1184"/>
        <end position="1224"/>
    </location>
</feature>
<feature type="domain" description="EGF-like" evidence="10">
    <location>
        <begin position="350"/>
        <end position="390"/>
    </location>
</feature>
<accession>A0AAD7RWS2</accession>
<evidence type="ECO:0000259" key="10">
    <source>
        <dbReference type="PROSITE" id="PS50026"/>
    </source>
</evidence>
<evidence type="ECO:0000256" key="3">
    <source>
        <dbReference type="ARBA" id="ARBA00022737"/>
    </source>
</evidence>
<feature type="disulfide bond" evidence="6">
    <location>
        <begin position="1115"/>
        <end position="1124"/>
    </location>
</feature>
<dbReference type="Pfam" id="PF02210">
    <property type="entry name" value="Laminin_G_2"/>
    <property type="match status" value="3"/>
</dbReference>
<dbReference type="SMART" id="SM00179">
    <property type="entry name" value="EGF_CA"/>
    <property type="match status" value="13"/>
</dbReference>
<gene>
    <name evidence="11" type="ORF">AAFF_G00103910</name>
</gene>
<dbReference type="SUPFAM" id="SSF57196">
    <property type="entry name" value="EGF/Laminin"/>
    <property type="match status" value="11"/>
</dbReference>
<dbReference type="GO" id="GO:0005509">
    <property type="term" value="F:calcium ion binding"/>
    <property type="evidence" value="ECO:0007669"/>
    <property type="project" value="InterPro"/>
</dbReference>
<keyword evidence="12" id="KW-1185">Reference proteome</keyword>
<dbReference type="FunFam" id="2.10.25.10:FF:000348">
    <property type="entry name" value="Crumbs 1, cell polarity complex component"/>
    <property type="match status" value="1"/>
</dbReference>
<feature type="transmembrane region" description="Helical" evidence="8">
    <location>
        <begin position="1273"/>
        <end position="1297"/>
    </location>
</feature>
<feature type="disulfide bond" evidence="6">
    <location>
        <begin position="182"/>
        <end position="191"/>
    </location>
</feature>
<feature type="domain" description="EGF-like" evidence="10">
    <location>
        <begin position="118"/>
        <end position="154"/>
    </location>
</feature>
<feature type="disulfide bond" evidence="6">
    <location>
        <begin position="1214"/>
        <end position="1223"/>
    </location>
</feature>
<feature type="domain" description="EGF-like" evidence="10">
    <location>
        <begin position="1129"/>
        <end position="1165"/>
    </location>
</feature>
<reference evidence="11" key="1">
    <citation type="journal article" date="2023" name="Science">
        <title>Genome structures resolve the early diversification of teleost fishes.</title>
        <authorList>
            <person name="Parey E."/>
            <person name="Louis A."/>
            <person name="Montfort J."/>
            <person name="Bouchez O."/>
            <person name="Roques C."/>
            <person name="Iampietro C."/>
            <person name="Lluch J."/>
            <person name="Castinel A."/>
            <person name="Donnadieu C."/>
            <person name="Desvignes T."/>
            <person name="Floi Bucao C."/>
            <person name="Jouanno E."/>
            <person name="Wen M."/>
            <person name="Mejri S."/>
            <person name="Dirks R."/>
            <person name="Jansen H."/>
            <person name="Henkel C."/>
            <person name="Chen W.J."/>
            <person name="Zahm M."/>
            <person name="Cabau C."/>
            <person name="Klopp C."/>
            <person name="Thompson A.W."/>
            <person name="Robinson-Rechavi M."/>
            <person name="Braasch I."/>
            <person name="Lecointre G."/>
            <person name="Bobe J."/>
            <person name="Postlethwait J.H."/>
            <person name="Berthelot C."/>
            <person name="Roest Crollius H."/>
            <person name="Guiguen Y."/>
        </authorList>
    </citation>
    <scope>NUCLEOTIDE SEQUENCE</scope>
    <source>
        <strain evidence="11">NC1722</strain>
    </source>
</reference>
<dbReference type="FunFam" id="2.10.25.10:FF:000143">
    <property type="entry name" value="Protein crumbs 1"/>
    <property type="match status" value="1"/>
</dbReference>
<keyword evidence="4 6" id="KW-1015">Disulfide bond</keyword>
<feature type="domain" description="EGF-like" evidence="10">
    <location>
        <begin position="1090"/>
        <end position="1125"/>
    </location>
</feature>
<dbReference type="GO" id="GO:0051241">
    <property type="term" value="P:negative regulation of multicellular organismal process"/>
    <property type="evidence" value="ECO:0007669"/>
    <property type="project" value="UniProtKB-ARBA"/>
</dbReference>
<dbReference type="FunFam" id="2.10.25.10:FF:000122">
    <property type="entry name" value="Protein crumbs homolog 2"/>
    <property type="match status" value="1"/>
</dbReference>
<dbReference type="PRINTS" id="PR00010">
    <property type="entry name" value="EGFBLOOD"/>
</dbReference>
<sequence length="1336" mass="142999">MVACAKTYLLTSCASAPPLRSAPPPWRSSAPTHGVTLRHASRTPPASPAPPLPPRTTCSWSASAGPVSPGSCATGVQRCADSHCGAAALCRPLSHSPTGPRHSCLCRAGYTGAHCETDVNECASNPCRNRALCRDEPNGYSCFCVPGFQGRHCEIDVNECAVRPCRNGATCLNRVGRFFCLCKAGYTGTRCELQVDECQSDPCLNGGSCHDYVNGFSCACPPGFQGDFCEVDIDECNSQPCHNGVPCADWVNGYSCDCTESGFTGLNCDIPIPPCVSQPCLNGAPCQESQGNYTCDCWPGAFCEEDVDECDLNPCQNRGLCENYPGGYTCHCSRQSQDGRLYGGQNCTVALLGCEDHMCRNGATCLPFLVNGEHGHHCACPAGFAGSECQASTTFSFETGGHLFLESPATDPEASWNVTLSFRTVLADVALLQRRAGELVFQLELAGGRPCLRGLAGGRPGPALEVPRVASDGEWHAVEAAGRGGALAIRLLDASCGEECERTATESGWPGVGSGLGAEPEPAFHTVFIGGFGEDGGKTHSASSPRPPFVGCLRDVRVDSRLVVPGDWLKGTAVNTTPGCSDRDRCEDSPCQNRGRCISQWMSYQCECYRPFEGPDCSEEHVPARFSSEGLVSYGLFTMGEASGEGVDITMFVRTRNQGALLLVLANGTSQYLQLWLEEGRVTARAHDFETLRGQDTVSDGHFHLLGLRIQGNRMTLSQSARVQGVVPVRSVWVQPGDLVYVGGLPDTHASASFGGYLKGCVQDLRLGARRLQFYPLGGVAVNSYGPTQLVSVTRGCTSDDTCTLNPCLNGGACYSMWDDFTCSCPPSTAGRRCEEVMWCELSPCPPTTAACQPLAHGFECISNATFPEDGEAVSYASDGEITRSLTNVSFSIRTRRRNAPVLRAQKGSEFLAVSLRDSRLHLELRSGGRSLGVSVGSRVAVSDGQWHSVTLSMVTPGSETSRWAVAVDERGEPSVSRVATGNLDFLKEGAELLLGGVGHPGGEVLAGCLGTVEIGGIALPYLRDSELRLPRPQQERFVRTSADTPALGCWRSPVCAPDPCLNGGWCQDLMDLSRCVCPAGWAGPRCELSTDPCASSPCVHGNCSGRALGYACACEPGYAGPTCQSREEEDPCTSHRCAWGATCLRGYATYSCLCPPDRTGPLCHEKYKQVSWYVENYLKPILPEAVCGGDHWNYTCYNGGNCTRLSSRWTCDCMEGFTGQWCETDVDECTPDPCLNGGYCINMIDEFHCVCERNFAGKFCELRLPADGLGSVVLLSVSLASVALLLALSLATAALVSAMKRRATHGTYSPSRREKEGPRVEMWSIAQTPPTERLI</sequence>
<keyword evidence="8" id="KW-1133">Transmembrane helix</keyword>
<feature type="disulfide bond" evidence="6">
    <location>
        <begin position="1252"/>
        <end position="1261"/>
    </location>
</feature>
<dbReference type="FunFam" id="2.10.25.10:FF:000230">
    <property type="entry name" value="Delta-like protein"/>
    <property type="match status" value="1"/>
</dbReference>
<evidence type="ECO:0000256" key="1">
    <source>
        <dbReference type="ARBA" id="ARBA00022536"/>
    </source>
</evidence>
<feature type="domain" description="EGF-like" evidence="10">
    <location>
        <begin position="1226"/>
        <end position="1262"/>
    </location>
</feature>
<dbReference type="GO" id="GO:0005112">
    <property type="term" value="F:Notch binding"/>
    <property type="evidence" value="ECO:0007669"/>
    <property type="project" value="TreeGrafter"/>
</dbReference>
<evidence type="ECO:0000256" key="7">
    <source>
        <dbReference type="SAM" id="MobiDB-lite"/>
    </source>
</evidence>
<feature type="domain" description="EGF-like" evidence="10">
    <location>
        <begin position="75"/>
        <end position="116"/>
    </location>
</feature>
<organism evidence="11 12">
    <name type="scientific">Aldrovandia affinis</name>
    <dbReference type="NCBI Taxonomy" id="143900"/>
    <lineage>
        <taxon>Eukaryota</taxon>
        <taxon>Metazoa</taxon>
        <taxon>Chordata</taxon>
        <taxon>Craniata</taxon>
        <taxon>Vertebrata</taxon>
        <taxon>Euteleostomi</taxon>
        <taxon>Actinopterygii</taxon>
        <taxon>Neopterygii</taxon>
        <taxon>Teleostei</taxon>
        <taxon>Notacanthiformes</taxon>
        <taxon>Halosauridae</taxon>
        <taxon>Aldrovandia</taxon>
    </lineage>
</organism>
<dbReference type="InterPro" id="IPR000742">
    <property type="entry name" value="EGF"/>
</dbReference>
<feature type="region of interest" description="Disordered" evidence="7">
    <location>
        <begin position="18"/>
        <end position="52"/>
    </location>
</feature>
<evidence type="ECO:0000259" key="9">
    <source>
        <dbReference type="PROSITE" id="PS50025"/>
    </source>
</evidence>
<feature type="disulfide bond" evidence="6">
    <location>
        <begin position="380"/>
        <end position="389"/>
    </location>
</feature>
<dbReference type="CDD" id="cd00054">
    <property type="entry name" value="EGF_CA"/>
    <property type="match status" value="10"/>
</dbReference>
<feature type="domain" description="EGF-like" evidence="10">
    <location>
        <begin position="582"/>
        <end position="618"/>
    </location>
</feature>
<feature type="disulfide bond" evidence="6">
    <location>
        <begin position="106"/>
        <end position="115"/>
    </location>
</feature>
<dbReference type="PROSITE" id="PS01187">
    <property type="entry name" value="EGF_CA"/>
    <property type="match status" value="4"/>
</dbReference>
<dbReference type="PROSITE" id="PS01186">
    <property type="entry name" value="EGF_2"/>
    <property type="match status" value="9"/>
</dbReference>
<dbReference type="GO" id="GO:0051240">
    <property type="term" value="P:positive regulation of multicellular organismal process"/>
    <property type="evidence" value="ECO:0007669"/>
    <property type="project" value="UniProtKB-ARBA"/>
</dbReference>
<dbReference type="CDD" id="cd00110">
    <property type="entry name" value="LamG"/>
    <property type="match status" value="3"/>
</dbReference>
<feature type="disulfide bond" evidence="6">
    <location>
        <begin position="825"/>
        <end position="834"/>
    </location>
</feature>